<dbReference type="Proteomes" id="UP000009336">
    <property type="component" value="Unassembled WGS sequence"/>
</dbReference>
<dbReference type="OrthoDB" id="22047at2"/>
<evidence type="ECO:0000256" key="5">
    <source>
        <dbReference type="ARBA" id="ARBA00023026"/>
    </source>
</evidence>
<gene>
    <name evidence="6" type="ORF">OOA_14495</name>
</gene>
<evidence type="ECO:0000256" key="4">
    <source>
        <dbReference type="ARBA" id="ARBA00022801"/>
    </source>
</evidence>
<keyword evidence="5" id="KW-0843">Virulence</keyword>
<keyword evidence="4" id="KW-0378">Hydrolase</keyword>
<keyword evidence="7" id="KW-1185">Reference proteome</keyword>
<sequence length="435" mass="49337">MNSKNFNTITSAVYTQRLPFNTQPIKIKNQPLLKNIKSTNNTTSSRDFSLIHNLMKSIDFSSKYSYPEKIIRSQNSIINYQKDLIEVAKVVLIKSGNSDGILNDISIKLSDSVPAEDRSVKKHELSAVKSFKDRLIKITYHEIKSNNVQKNHISLKKNSETFNNELKAFMNNKEWKTINTKINYNNTKYPCTLIPASQMKFNSCEQDIFHGQSYNNKGISSKSSDEVTHAVNLWISDIQDDKKNSLFTGIRHGVLSPFALAKGSQERKEGAKNRAKEVVMAALFSQPDLYKKALNNETVELKLSSTSLLTNRWEEANMIKDQVSAWKDLGENNVIKLNVRNEDGQLQEVKVKLDVAIFNFGVNEIALKLPSSQKKMQELNSLGLTKLLGDDFSNSSKLNGWVGDYLSKNPDLPNKEKIIILSEQVKTIWNKKNTP</sequence>
<dbReference type="RefSeq" id="WP_008912884.1">
    <property type="nucleotide sequence ID" value="NZ_KB233224.1"/>
</dbReference>
<evidence type="ECO:0000256" key="2">
    <source>
        <dbReference type="ARBA" id="ARBA00009007"/>
    </source>
</evidence>
<dbReference type="HOGENOM" id="CLU_025781_0_0_6"/>
<dbReference type="PRINTS" id="PR01734">
    <property type="entry name" value="TYPE3OMBPROT"/>
</dbReference>
<organism evidence="6 7">
    <name type="scientific">Providencia burhodogranariea DSM 19968</name>
    <dbReference type="NCBI Taxonomy" id="1141662"/>
    <lineage>
        <taxon>Bacteria</taxon>
        <taxon>Pseudomonadati</taxon>
        <taxon>Pseudomonadota</taxon>
        <taxon>Gammaproteobacteria</taxon>
        <taxon>Enterobacterales</taxon>
        <taxon>Morganellaceae</taxon>
        <taxon>Providencia</taxon>
    </lineage>
</organism>
<reference evidence="6 7" key="1">
    <citation type="journal article" date="2012" name="BMC Genomics">
        <title>Comparative genomics of bacteria in the genus Providencia isolated from wild Drosophila melanogaster.</title>
        <authorList>
            <person name="Galac M.R."/>
            <person name="Lazzaro B.P."/>
        </authorList>
    </citation>
    <scope>NUCLEOTIDE SEQUENCE [LARGE SCALE GENOMIC DNA]</scope>
    <source>
        <strain evidence="6 7">DSM 19968</strain>
    </source>
</reference>
<dbReference type="Gene3D" id="1.20.58.450">
    <property type="entry name" value="Cell division control protein 42 homolog"/>
    <property type="match status" value="1"/>
</dbReference>
<dbReference type="GO" id="GO:0005576">
    <property type="term" value="C:extracellular region"/>
    <property type="evidence" value="ECO:0007669"/>
    <property type="project" value="UniProtKB-SubCell"/>
</dbReference>
<dbReference type="STRING" id="1141662.OOA_14495"/>
<accession>K8W9Q8</accession>
<comment type="similarity">
    <text evidence="2">Belongs to the phosphatase IpgD/SopB family.</text>
</comment>
<evidence type="ECO:0000313" key="7">
    <source>
        <dbReference type="Proteomes" id="UP000009336"/>
    </source>
</evidence>
<dbReference type="Pfam" id="PF05925">
    <property type="entry name" value="IpgD"/>
    <property type="match status" value="1"/>
</dbReference>
<dbReference type="eggNOG" id="ENOG502Z7Z8">
    <property type="taxonomic scope" value="Bacteria"/>
</dbReference>
<protein>
    <submittedName>
        <fullName evidence="6">Inositol phosphate phosphatase SopB</fullName>
    </submittedName>
</protein>
<evidence type="ECO:0000256" key="1">
    <source>
        <dbReference type="ARBA" id="ARBA00004613"/>
    </source>
</evidence>
<evidence type="ECO:0000313" key="6">
    <source>
        <dbReference type="EMBL" id="EKT57289.1"/>
    </source>
</evidence>
<dbReference type="GO" id="GO:0016791">
    <property type="term" value="F:phosphatase activity"/>
    <property type="evidence" value="ECO:0007669"/>
    <property type="project" value="InterPro"/>
</dbReference>
<comment type="subcellular location">
    <subcellularLocation>
        <location evidence="1">Secreted</location>
    </subcellularLocation>
</comment>
<keyword evidence="3" id="KW-0964">Secreted</keyword>
<dbReference type="PATRIC" id="fig|1141662.3.peg.2940"/>
<proteinExistence type="inferred from homology"/>
<dbReference type="InterPro" id="IPR008108">
    <property type="entry name" value="IpgD/SopB"/>
</dbReference>
<comment type="caution">
    <text evidence="6">The sequence shown here is derived from an EMBL/GenBank/DDBJ whole genome shotgun (WGS) entry which is preliminary data.</text>
</comment>
<name>K8W9Q8_9GAMM</name>
<dbReference type="AlphaFoldDB" id="K8W9Q8"/>
<evidence type="ECO:0000256" key="3">
    <source>
        <dbReference type="ARBA" id="ARBA00022525"/>
    </source>
</evidence>
<dbReference type="EMBL" id="AKKL01000039">
    <property type="protein sequence ID" value="EKT57289.1"/>
    <property type="molecule type" value="Genomic_DNA"/>
</dbReference>